<dbReference type="EMBL" id="LODT01000051">
    <property type="protein sequence ID" value="KYQ88292.1"/>
    <property type="molecule type" value="Genomic_DNA"/>
</dbReference>
<proteinExistence type="predicted"/>
<sequence length="564" mass="65727">MNLPRIIKKTILQQLVNIYRDEKDISFYIFLIGTLSLVSKEFYQITGQLKYNEILVKSVDSDINYIQYLLKRGIDIFILIRNIDTNVKLLQQNLNQVIEIVELQYYIRHKIKRSFIIDGTIEFNYINSQALLSNFIRAPILYSLDNISNYKRLNLEIQSSNHINDFQLLYDNVSTIPPNIYEILYKHQTSNLIITNGRDNCISIIPSSKDRKLLTNLKSMAIHSNAMLLEEYNNILINCLQLEKLGLYIKKYIVRSPGSTESVSLLIDSLIQHPSMKNLKLVIGTHTEPLGNLINYLNKNTILQSIHCNFVCNGSSDSNLIYNNTIHKLIFPNSFQIISLWNCSSNLYKLPITLYFYINSVDFEKHPKLNQMTLSNNILEDPSISECIPKLNLLKNIYIKLILYSDVSNGKLLQTITKLKCINKLHIHKSISINNFLISFWESNHSTITSFSYEFHKYDDIKQLGTNTTIQHLTLRYAPNHKNIKDDFMYLLWNKPNLKSLHIYGASISELEKETLKDSLIKYYANHQSPLSPTDWSFHNIDKWDIYKTYLLKQTHVGKSENFN</sequence>
<accession>A0A151Z2V9</accession>
<dbReference type="InParanoid" id="A0A151Z2V9"/>
<dbReference type="Proteomes" id="UP000076078">
    <property type="component" value="Unassembled WGS sequence"/>
</dbReference>
<protein>
    <submittedName>
        <fullName evidence="1">Uncharacterized protein</fullName>
    </submittedName>
</protein>
<evidence type="ECO:0000313" key="2">
    <source>
        <dbReference type="Proteomes" id="UP000076078"/>
    </source>
</evidence>
<gene>
    <name evidence="1" type="ORF">DLAC_10987</name>
</gene>
<name>A0A151Z2V9_TIELA</name>
<dbReference type="FunCoup" id="A0A151Z2V9">
    <property type="interactions" value="13"/>
</dbReference>
<evidence type="ECO:0000313" key="1">
    <source>
        <dbReference type="EMBL" id="KYQ88292.1"/>
    </source>
</evidence>
<reference evidence="1 2" key="1">
    <citation type="submission" date="2015-12" db="EMBL/GenBank/DDBJ databases">
        <title>Dictyostelia acquired genes for synthesis and detection of signals that induce cell-type specialization by lateral gene transfer from prokaryotes.</title>
        <authorList>
            <person name="Gloeckner G."/>
            <person name="Schaap P."/>
        </authorList>
    </citation>
    <scope>NUCLEOTIDE SEQUENCE [LARGE SCALE GENOMIC DNA]</scope>
    <source>
        <strain evidence="1 2">TK</strain>
    </source>
</reference>
<comment type="caution">
    <text evidence="1">The sequence shown here is derived from an EMBL/GenBank/DDBJ whole genome shotgun (WGS) entry which is preliminary data.</text>
</comment>
<organism evidence="1 2">
    <name type="scientific">Tieghemostelium lacteum</name>
    <name type="common">Slime mold</name>
    <name type="synonym">Dictyostelium lacteum</name>
    <dbReference type="NCBI Taxonomy" id="361077"/>
    <lineage>
        <taxon>Eukaryota</taxon>
        <taxon>Amoebozoa</taxon>
        <taxon>Evosea</taxon>
        <taxon>Eumycetozoa</taxon>
        <taxon>Dictyostelia</taxon>
        <taxon>Dictyosteliales</taxon>
        <taxon>Raperosteliaceae</taxon>
        <taxon>Tieghemostelium</taxon>
    </lineage>
</organism>
<keyword evidence="2" id="KW-1185">Reference proteome</keyword>
<dbReference type="AlphaFoldDB" id="A0A151Z2V9"/>